<gene>
    <name evidence="1" type="ORF">BACUNI_03739</name>
</gene>
<keyword evidence="2" id="KW-1185">Reference proteome</keyword>
<evidence type="ECO:0000313" key="2">
    <source>
        <dbReference type="Proteomes" id="UP000004110"/>
    </source>
</evidence>
<evidence type="ECO:0000313" key="1">
    <source>
        <dbReference type="EMBL" id="EDO52942.1"/>
    </source>
</evidence>
<organism evidence="1 2">
    <name type="scientific">Bacteroides uniformis (strain ATCC 8492 / DSM 6597 / CCUG 4942 / CIP 103695 / JCM 5828 / KCTC 5204 / NCTC 13054 / VPI 0061)</name>
    <dbReference type="NCBI Taxonomy" id="411479"/>
    <lineage>
        <taxon>Bacteria</taxon>
        <taxon>Pseudomonadati</taxon>
        <taxon>Bacteroidota</taxon>
        <taxon>Bacteroidia</taxon>
        <taxon>Bacteroidales</taxon>
        <taxon>Bacteroidaceae</taxon>
        <taxon>Bacteroides</taxon>
    </lineage>
</organism>
<proteinExistence type="predicted"/>
<accession>A0ABC9N865</accession>
<dbReference type="EMBL" id="AAYH02000047">
    <property type="protein sequence ID" value="EDO52942.1"/>
    <property type="molecule type" value="Genomic_DNA"/>
</dbReference>
<protein>
    <submittedName>
        <fullName evidence="1">Uncharacterized protein</fullName>
    </submittedName>
</protein>
<reference evidence="1" key="1">
    <citation type="submission" date="2007-06" db="EMBL/GenBank/DDBJ databases">
        <authorList>
            <person name="Fulton L."/>
            <person name="Clifton S."/>
            <person name="Fulton B."/>
            <person name="Xu J."/>
            <person name="Minx P."/>
            <person name="Pepin K.H."/>
            <person name="Johnson M."/>
            <person name="Thiruvilangam P."/>
            <person name="Bhonagiri V."/>
            <person name="Nash W.E."/>
            <person name="Mardis E.R."/>
            <person name="Wilson R.K."/>
        </authorList>
    </citation>
    <scope>NUCLEOTIDE SEQUENCE [LARGE SCALE GENOMIC DNA]</scope>
    <source>
        <strain evidence="1">ATCC 8492</strain>
    </source>
</reference>
<dbReference type="AlphaFoldDB" id="A0ABC9N865"/>
<dbReference type="Proteomes" id="UP000004110">
    <property type="component" value="Unassembled WGS sequence"/>
</dbReference>
<reference evidence="1" key="2">
    <citation type="submission" date="2013-11" db="EMBL/GenBank/DDBJ databases">
        <title>Draft genome sequence of Bacteroides uniformis (ATCC 8492).</title>
        <authorList>
            <person name="Sudarsanam P."/>
            <person name="Ley R."/>
            <person name="Guruge J."/>
            <person name="Turnbaugh P.J."/>
            <person name="Mahowald M."/>
            <person name="Liep D."/>
            <person name="Gordon J."/>
        </authorList>
    </citation>
    <scope>NUCLEOTIDE SEQUENCE</scope>
    <source>
        <strain evidence="1">ATCC 8492</strain>
    </source>
</reference>
<comment type="caution">
    <text evidence="1">The sequence shown here is derived from an EMBL/GenBank/DDBJ whole genome shotgun (WGS) entry which is preliminary data.</text>
</comment>
<name>A0ABC9N865_BACUC</name>
<sequence>MRFINLRFQSKDSANRMQNKMNLFIFYAEVQPIFVFQQR</sequence>